<feature type="region of interest" description="Disordered" evidence="1">
    <location>
        <begin position="171"/>
        <end position="200"/>
    </location>
</feature>
<evidence type="ECO:0000313" key="3">
    <source>
        <dbReference type="EMBL" id="ATG83546.1"/>
    </source>
</evidence>
<accession>A0A291I341</accession>
<name>A0A291I341_BRARR</name>
<dbReference type="InterPro" id="IPR017887">
    <property type="entry name" value="TF_TCP_subgr"/>
</dbReference>
<dbReference type="EMBL" id="KY608027">
    <property type="protein sequence ID" value="ATG83546.1"/>
    <property type="molecule type" value="mRNA"/>
</dbReference>
<evidence type="ECO:0000259" key="2">
    <source>
        <dbReference type="Pfam" id="PF03634"/>
    </source>
</evidence>
<evidence type="ECO:0000256" key="1">
    <source>
        <dbReference type="SAM" id="MobiDB-lite"/>
    </source>
</evidence>
<feature type="region of interest" description="Disordered" evidence="1">
    <location>
        <begin position="32"/>
        <end position="64"/>
    </location>
</feature>
<dbReference type="Pfam" id="PF03634">
    <property type="entry name" value="TCP"/>
    <property type="match status" value="1"/>
</dbReference>
<dbReference type="AlphaFoldDB" id="A0A291I341"/>
<proteinExistence type="evidence at transcript level"/>
<protein>
    <submittedName>
        <fullName evidence="3">TCP20</fullName>
    </submittedName>
</protein>
<feature type="domain" description="TCP" evidence="2">
    <location>
        <begin position="76"/>
        <end position="185"/>
    </location>
</feature>
<sequence length="200" mass="22050">MVIDLDSPPSLIKATVTVKSCFSSGGRRGDLFRDRWRSGPVRPHTNRQQEPNFLNPPPQPPRHQEAAEIKDFEIVDGETIQWLLQHAEPSIIASTGSGTIPASALASVANHHHHQGGSLTTGLMISHELRVVVGLVVVDQIGELEAEKEGEEEKLLGQIYQIYQQMSQAQGRVLHHSLNPSHEEHQQESDEKDDSQGSGL</sequence>
<reference evidence="3" key="1">
    <citation type="journal article" date="2017" name="Front. Plant Sci.">
        <title>Genome-Wide Identification and Characterization of BrrTCP Transcription Factors in Brassica rapa ssp. rapa.</title>
        <authorList>
            <person name="Du J."/>
            <person name="Hu S."/>
            <person name="Yu Q."/>
            <person name="Wang C."/>
            <person name="Yang Y."/>
            <person name="Sun H."/>
            <person name="Yang Y."/>
            <person name="Sun X."/>
        </authorList>
    </citation>
    <scope>NUCLEOTIDE SEQUENCE</scope>
</reference>
<organism evidence="3">
    <name type="scientific">Brassica rapa subsp. rapa</name>
    <name type="common">Turnip</name>
    <dbReference type="NCBI Taxonomy" id="51350"/>
    <lineage>
        <taxon>Eukaryota</taxon>
        <taxon>Viridiplantae</taxon>
        <taxon>Streptophyta</taxon>
        <taxon>Embryophyta</taxon>
        <taxon>Tracheophyta</taxon>
        <taxon>Spermatophyta</taxon>
        <taxon>Magnoliopsida</taxon>
        <taxon>eudicotyledons</taxon>
        <taxon>Gunneridae</taxon>
        <taxon>Pentapetalae</taxon>
        <taxon>rosids</taxon>
        <taxon>malvids</taxon>
        <taxon>Brassicales</taxon>
        <taxon>Brassicaceae</taxon>
        <taxon>Brassiceae</taxon>
        <taxon>Brassica</taxon>
    </lineage>
</organism>